<dbReference type="PANTHER" id="PTHR30034">
    <property type="entry name" value="FLAGELLAR MOTOR SWITCH PROTEIN FLIM"/>
    <property type="match status" value="1"/>
</dbReference>
<keyword evidence="8" id="KW-0472">Membrane</keyword>
<reference evidence="12 13" key="1">
    <citation type="submission" date="2020-11" db="EMBL/GenBank/DDBJ databases">
        <title>Genome seq and assembly of Sphingosinicella sp.</title>
        <authorList>
            <person name="Chhetri G."/>
        </authorList>
    </citation>
    <scope>NUCLEOTIDE SEQUENCE [LARGE SCALE GENOMIC DNA]</scope>
    <source>
        <strain evidence="12 13">UDD2</strain>
    </source>
</reference>
<dbReference type="SUPFAM" id="SSF101801">
    <property type="entry name" value="Surface presentation of antigens (SPOA)"/>
    <property type="match status" value="1"/>
</dbReference>
<accession>A0A7T2LMQ0</accession>
<keyword evidence="7" id="KW-0283">Flagellar rotation</keyword>
<dbReference type="KEGG" id="sflv:IC614_01725"/>
<dbReference type="GO" id="GO:0050918">
    <property type="term" value="P:positive chemotaxis"/>
    <property type="evidence" value="ECO:0007669"/>
    <property type="project" value="TreeGrafter"/>
</dbReference>
<evidence type="ECO:0000313" key="12">
    <source>
        <dbReference type="EMBL" id="QPQ55357.1"/>
    </source>
</evidence>
<gene>
    <name evidence="12" type="ORF">IC614_01725</name>
</gene>
<dbReference type="EMBL" id="CP065592">
    <property type="protein sequence ID" value="QPQ55357.1"/>
    <property type="molecule type" value="Genomic_DNA"/>
</dbReference>
<dbReference type="InterPro" id="IPR001543">
    <property type="entry name" value="FliN-like_C"/>
</dbReference>
<evidence type="ECO:0000256" key="6">
    <source>
        <dbReference type="ARBA" id="ARBA00022500"/>
    </source>
</evidence>
<evidence type="ECO:0000259" key="11">
    <source>
        <dbReference type="Pfam" id="PF01052"/>
    </source>
</evidence>
<keyword evidence="12" id="KW-0282">Flagellum</keyword>
<dbReference type="RefSeq" id="WP_200972032.1">
    <property type="nucleotide sequence ID" value="NZ_CP065592.1"/>
</dbReference>
<dbReference type="GO" id="GO:0009425">
    <property type="term" value="C:bacterial-type flagellum basal body"/>
    <property type="evidence" value="ECO:0007669"/>
    <property type="project" value="UniProtKB-SubCell"/>
</dbReference>
<keyword evidence="12" id="KW-0966">Cell projection</keyword>
<comment type="function">
    <text evidence="10">FliM is one of three proteins (FliG, FliN, FliM) that forms the rotor-mounted switch complex (C ring), located at the base of the basal body. This complex interacts with the CheY and CheZ chemotaxis proteins, in addition to contacting components of the motor that determine the direction of flagellar rotation.</text>
</comment>
<keyword evidence="5" id="KW-1003">Cell membrane</keyword>
<comment type="similarity">
    <text evidence="3">Belongs to the FliM family.</text>
</comment>
<evidence type="ECO:0000256" key="3">
    <source>
        <dbReference type="ARBA" id="ARBA00011049"/>
    </source>
</evidence>
<keyword evidence="6" id="KW-0145">Chemotaxis</keyword>
<dbReference type="AlphaFoldDB" id="A0A7T2LMQ0"/>
<dbReference type="Gene3D" id="3.40.1550.10">
    <property type="entry name" value="CheC-like"/>
    <property type="match status" value="1"/>
</dbReference>
<evidence type="ECO:0000313" key="13">
    <source>
        <dbReference type="Proteomes" id="UP000594873"/>
    </source>
</evidence>
<evidence type="ECO:0000256" key="8">
    <source>
        <dbReference type="ARBA" id="ARBA00023136"/>
    </source>
</evidence>
<dbReference type="GO" id="GO:0003774">
    <property type="term" value="F:cytoskeletal motor activity"/>
    <property type="evidence" value="ECO:0007669"/>
    <property type="project" value="InterPro"/>
</dbReference>
<dbReference type="Pfam" id="PF02154">
    <property type="entry name" value="FliM"/>
    <property type="match status" value="1"/>
</dbReference>
<evidence type="ECO:0000256" key="1">
    <source>
        <dbReference type="ARBA" id="ARBA00004117"/>
    </source>
</evidence>
<evidence type="ECO:0000256" key="4">
    <source>
        <dbReference type="ARBA" id="ARBA00021898"/>
    </source>
</evidence>
<evidence type="ECO:0000256" key="10">
    <source>
        <dbReference type="ARBA" id="ARBA00025044"/>
    </source>
</evidence>
<dbReference type="Pfam" id="PF01052">
    <property type="entry name" value="FliMN_C"/>
    <property type="match status" value="1"/>
</dbReference>
<proteinExistence type="inferred from homology"/>
<dbReference type="InterPro" id="IPR028976">
    <property type="entry name" value="CheC-like_sf"/>
</dbReference>
<dbReference type="InterPro" id="IPR036429">
    <property type="entry name" value="SpoA-like_sf"/>
</dbReference>
<evidence type="ECO:0000256" key="9">
    <source>
        <dbReference type="ARBA" id="ARBA00023143"/>
    </source>
</evidence>
<dbReference type="GO" id="GO:0071978">
    <property type="term" value="P:bacterial-type flagellum-dependent swarming motility"/>
    <property type="evidence" value="ECO:0007669"/>
    <property type="project" value="TreeGrafter"/>
</dbReference>
<keyword evidence="13" id="KW-1185">Reference proteome</keyword>
<feature type="domain" description="Flagellar motor switch protein FliN-like C-terminal" evidence="11">
    <location>
        <begin position="253"/>
        <end position="320"/>
    </location>
</feature>
<sequence length="326" mass="35880">MSQTAPSSSAALSGDEVAAMIDGLNEHAASEGQAAEPGARPYLFGNETIPPMPMLPAVDRLSVRMARRLRDVIEPFARDKPGVEAERTTVRRFESWRLEQPEFSSISLYRFRPLKGAVLVSLEPSFISRLVDMFYGGSGDYDERKFNEFTATEERLLVRLSEALINTLTEVWSEVMTVTPQLMSRETNTAYASLVRGDEPVAVSRFTVTLGQGRPAKIDILYPVSALRSVENELSSKVHDDNSKTARERMASALSEVRLQARSVLARPSISMSELLALEPGDVIPISLPPQVPLLVSGRLVAFGSIGDQEGRAALRIEKVERSYAP</sequence>
<comment type="subcellular location">
    <subcellularLocation>
        <location evidence="1">Bacterial flagellum basal body</location>
    </subcellularLocation>
    <subcellularLocation>
        <location evidence="2">Cell membrane</location>
        <topology evidence="2">Peripheral membrane protein</topology>
    </subcellularLocation>
</comment>
<dbReference type="InterPro" id="IPR001689">
    <property type="entry name" value="Flag_FliM"/>
</dbReference>
<dbReference type="Proteomes" id="UP000594873">
    <property type="component" value="Chromosome"/>
</dbReference>
<dbReference type="CDD" id="cd17908">
    <property type="entry name" value="FliM"/>
    <property type="match status" value="1"/>
</dbReference>
<keyword evidence="9" id="KW-0975">Bacterial flagellum</keyword>
<dbReference type="SUPFAM" id="SSF103039">
    <property type="entry name" value="CheC-like"/>
    <property type="match status" value="1"/>
</dbReference>
<evidence type="ECO:0000256" key="2">
    <source>
        <dbReference type="ARBA" id="ARBA00004202"/>
    </source>
</evidence>
<evidence type="ECO:0000256" key="7">
    <source>
        <dbReference type="ARBA" id="ARBA00022779"/>
    </source>
</evidence>
<dbReference type="Gene3D" id="2.30.330.10">
    <property type="entry name" value="SpoA-like"/>
    <property type="match status" value="1"/>
</dbReference>
<organism evidence="12 13">
    <name type="scientific">Allosphingosinicella flava</name>
    <dbReference type="NCBI Taxonomy" id="2771430"/>
    <lineage>
        <taxon>Bacteria</taxon>
        <taxon>Pseudomonadati</taxon>
        <taxon>Pseudomonadota</taxon>
        <taxon>Alphaproteobacteria</taxon>
        <taxon>Sphingomonadales</taxon>
        <taxon>Sphingomonadaceae</taxon>
        <taxon>Allosphingosinicella</taxon>
    </lineage>
</organism>
<keyword evidence="12" id="KW-0969">Cilium</keyword>
<protein>
    <recommendedName>
        <fullName evidence="4">Flagellar motor switch protein FliM</fullName>
    </recommendedName>
</protein>
<name>A0A7T2LMQ0_9SPHN</name>
<dbReference type="PANTHER" id="PTHR30034:SF6">
    <property type="entry name" value="YOP PROTEINS TRANSLOCATION PROTEIN Q"/>
    <property type="match status" value="1"/>
</dbReference>
<evidence type="ECO:0000256" key="5">
    <source>
        <dbReference type="ARBA" id="ARBA00022475"/>
    </source>
</evidence>
<dbReference type="GO" id="GO:0005886">
    <property type="term" value="C:plasma membrane"/>
    <property type="evidence" value="ECO:0007669"/>
    <property type="project" value="UniProtKB-SubCell"/>
</dbReference>